<evidence type="ECO:0000313" key="4">
    <source>
        <dbReference type="EMBL" id="KPK65608.1"/>
    </source>
</evidence>
<proteinExistence type="predicted"/>
<keyword evidence="1" id="KW-0175">Coiled coil</keyword>
<evidence type="ECO:0000256" key="1">
    <source>
        <dbReference type="SAM" id="Coils"/>
    </source>
</evidence>
<evidence type="ECO:0008006" key="6">
    <source>
        <dbReference type="Google" id="ProtNLM"/>
    </source>
</evidence>
<name>A0A0S8FY71_UNCT6</name>
<evidence type="ECO:0000313" key="5">
    <source>
        <dbReference type="Proteomes" id="UP000051717"/>
    </source>
</evidence>
<accession>A0A0S8FY71</accession>
<feature type="coiled-coil region" evidence="1">
    <location>
        <begin position="844"/>
        <end position="902"/>
    </location>
</feature>
<reference evidence="4 5" key="1">
    <citation type="journal article" date="2015" name="Microbiome">
        <title>Genomic resolution of linkages in carbon, nitrogen, and sulfur cycling among widespread estuary sediment bacteria.</title>
        <authorList>
            <person name="Baker B.J."/>
            <person name="Lazar C.S."/>
            <person name="Teske A.P."/>
            <person name="Dick G.J."/>
        </authorList>
    </citation>
    <scope>NUCLEOTIDE SEQUENCE [LARGE SCALE GENOMIC DNA]</scope>
    <source>
        <strain evidence="4">SM23_40</strain>
    </source>
</reference>
<protein>
    <recommendedName>
        <fullName evidence="6">DUF4175 domain-containing protein</fullName>
    </recommendedName>
</protein>
<keyword evidence="3" id="KW-0812">Transmembrane</keyword>
<comment type="caution">
    <text evidence="4">The sequence shown here is derived from an EMBL/GenBank/DDBJ whole genome shotgun (WGS) entry which is preliminary data.</text>
</comment>
<sequence>MLTLLIESVFRLPSSGRLILLLVGAVLIGGPLVWYTVRPLLGAPGIERLALRLEERFPEFRDRLIGTLQLWGRHDANPEGYSLAMIDAAAVESEEVATRLNFREIINVKRCWKAAESASGLIALCVLLLLFFPAPFQSSLTRVTHPFTDFPRPQRTFIVVSPGDTEAVSEEDVVISVRVTGEIPDEVVLRSADVGHENWKTYPFVRESDREYSYVVQRIKRSLHYSVEAGDAESPLHTITVLDRPMVRRLKLRYTYPAYTRLGAREEEDNIGDIRAMVGTSVQMDIVANKTLDSARVGMSGGQQIEATLRGREARAAFVIRRGGKYHIELRDKSGLRNKDPIEYRITASSDEYPVVRIIRPGTDTELAEDMLLPLAINATDDFGFSRLQLAFTVGEDGALQERTIPMPKGAGSEMTVEHMWDLADLDLLPEDVVFYRVAVYDNDTVSGPKRSESRTFMVRFPSIYEIYAEVERSQEEQMVDLEEMLRESRDVKEKLDQVVRELQRETELDWEKQKETDGALQRQREMAEDLKKLSEEMERSAEKLERHNLVTPETLEKLEEIQRLMQEITTPELMEALEKLHQALQQIDRQQLQQAMKDFSFNQEDFQKRLERTIELLKRIQMEQKMDALVKKMDELLERQEDLNRSTESADELQDMSDLAAQQEKMRRDLDRLKQTMQAQATQKRISDLLRQMSQGLRMAQSMMMQNMFQQVLEAMRKATHQLLDLSQQQEGLSCQTEGLRRNSPQCEAMAEKQLDAFNNAAKVANALFDAARQSLFITQEISRSMGKAMAEMEDAINSLEGRNTSSAAKGQREAMSALNEAVMQMRQAMQNMCSSGQCSGGMQQFLQRLQQLAQQQMCLNQETMGLDQMGQWSLEDRAALQRLAAEQEMLRKSIEELQREMGNRPEILGRLDRVIEDMKKVSEELKGQQLSQETIARQNRILSRLLDYQRSLRERDYTRQRRAKPGKEYLRTGPAHLPEDLGERQDELRQDLLDALKEDYPKEYKDLIRAYFEALSKEQEGPGSEL</sequence>
<keyword evidence="3" id="KW-1133">Transmembrane helix</keyword>
<gene>
    <name evidence="4" type="ORF">AMJ82_12370</name>
</gene>
<organism evidence="4 5">
    <name type="scientific">candidate division TA06 bacterium SM23_40</name>
    <dbReference type="NCBI Taxonomy" id="1703774"/>
    <lineage>
        <taxon>Bacteria</taxon>
        <taxon>Bacteria division TA06</taxon>
    </lineage>
</organism>
<feature type="coiled-coil region" evidence="1">
    <location>
        <begin position="468"/>
        <end position="684"/>
    </location>
</feature>
<keyword evidence="3" id="KW-0472">Membrane</keyword>
<feature type="transmembrane region" description="Helical" evidence="3">
    <location>
        <begin position="118"/>
        <end position="136"/>
    </location>
</feature>
<dbReference type="EMBL" id="LJUI01000185">
    <property type="protein sequence ID" value="KPK65608.1"/>
    <property type="molecule type" value="Genomic_DNA"/>
</dbReference>
<evidence type="ECO:0000256" key="2">
    <source>
        <dbReference type="SAM" id="MobiDB-lite"/>
    </source>
</evidence>
<feature type="transmembrane region" description="Helical" evidence="3">
    <location>
        <begin position="18"/>
        <end position="37"/>
    </location>
</feature>
<dbReference type="Proteomes" id="UP000051717">
    <property type="component" value="Unassembled WGS sequence"/>
</dbReference>
<dbReference type="AlphaFoldDB" id="A0A0S8FY71"/>
<feature type="region of interest" description="Disordered" evidence="2">
    <location>
        <begin position="959"/>
        <end position="986"/>
    </location>
</feature>
<evidence type="ECO:0000256" key="3">
    <source>
        <dbReference type="SAM" id="Phobius"/>
    </source>
</evidence>
<feature type="compositionally biased region" description="Basic and acidic residues" evidence="2">
    <location>
        <begin position="959"/>
        <end position="972"/>
    </location>
</feature>